<dbReference type="InterPro" id="IPR028082">
    <property type="entry name" value="Peripla_BP_I"/>
</dbReference>
<dbReference type="InterPro" id="IPR046335">
    <property type="entry name" value="LacI/GalR-like_sensor"/>
</dbReference>
<organism evidence="5 6">
    <name type="scientific">Bradyrhizobium japonicum</name>
    <dbReference type="NCBI Taxonomy" id="375"/>
    <lineage>
        <taxon>Bacteria</taxon>
        <taxon>Pseudomonadati</taxon>
        <taxon>Pseudomonadota</taxon>
        <taxon>Alphaproteobacteria</taxon>
        <taxon>Hyphomicrobiales</taxon>
        <taxon>Nitrobacteraceae</taxon>
        <taxon>Bradyrhizobium</taxon>
    </lineage>
</organism>
<dbReference type="PANTHER" id="PTHR30146:SF138">
    <property type="entry name" value="TRANSCRIPTIONAL REGULATORY PROTEIN"/>
    <property type="match status" value="1"/>
</dbReference>
<name>A0A1L3F9Q1_BRAJP</name>
<sequence>MKRDSDSGGEGRPSVVPTISQVAKASGVSRATVSRAFSRPEMLTEETVRRVKEVAGKLGYVPNQVARALSTGRHGNVALIVSDVANPFFPPLIRAAQLRADQAGLCVFLGNSDEDPVREELLVGRFIGQVEGLVLASSRLDEEHIRRHATRRPLVLINRDIEGITRVLIDTAPGVAAAIAHLAELGHRHIAYVSGPTTSWSNQQRRNAVRREAEKRGLKVIAVPARPPSYDTGRLAATQIVASGVTAAIAFDDLVAQGLMAGLAALDVEVPKSFSVVGCDDVLGETTYPPLTTVSARCADAGDVAVGLLLSQMNGGVSGEIRHKLNSHLVIRASTGPAPAKRRGR</sequence>
<keyword evidence="2" id="KW-0238">DNA-binding</keyword>
<evidence type="ECO:0000313" key="5">
    <source>
        <dbReference type="EMBL" id="APG10045.1"/>
    </source>
</evidence>
<dbReference type="RefSeq" id="WP_071911328.1">
    <property type="nucleotide sequence ID" value="NZ_CP017637.1"/>
</dbReference>
<dbReference type="SUPFAM" id="SSF47413">
    <property type="entry name" value="lambda repressor-like DNA-binding domains"/>
    <property type="match status" value="1"/>
</dbReference>
<dbReference type="PROSITE" id="PS50932">
    <property type="entry name" value="HTH_LACI_2"/>
    <property type="match status" value="1"/>
</dbReference>
<keyword evidence="1" id="KW-0805">Transcription regulation</keyword>
<dbReference type="Pfam" id="PF00356">
    <property type="entry name" value="LacI"/>
    <property type="match status" value="1"/>
</dbReference>
<dbReference type="InterPro" id="IPR000843">
    <property type="entry name" value="HTH_LacI"/>
</dbReference>
<dbReference type="AlphaFoldDB" id="A0A1L3F9Q1"/>
<dbReference type="Proteomes" id="UP000181962">
    <property type="component" value="Chromosome"/>
</dbReference>
<evidence type="ECO:0000259" key="4">
    <source>
        <dbReference type="PROSITE" id="PS50932"/>
    </source>
</evidence>
<evidence type="ECO:0000256" key="3">
    <source>
        <dbReference type="ARBA" id="ARBA00023163"/>
    </source>
</evidence>
<dbReference type="CDD" id="cd01392">
    <property type="entry name" value="HTH_LacI"/>
    <property type="match status" value="1"/>
</dbReference>
<evidence type="ECO:0000256" key="2">
    <source>
        <dbReference type="ARBA" id="ARBA00023125"/>
    </source>
</evidence>
<protein>
    <submittedName>
        <fullName evidence="5">LacI family transcriptional regulator</fullName>
    </submittedName>
</protein>
<dbReference type="CDD" id="cd06267">
    <property type="entry name" value="PBP1_LacI_sugar_binding-like"/>
    <property type="match status" value="1"/>
</dbReference>
<feature type="domain" description="HTH lacI-type" evidence="4">
    <location>
        <begin position="17"/>
        <end position="71"/>
    </location>
</feature>
<dbReference type="Gene3D" id="3.40.50.2300">
    <property type="match status" value="2"/>
</dbReference>
<dbReference type="SMART" id="SM00354">
    <property type="entry name" value="HTH_LACI"/>
    <property type="match status" value="1"/>
</dbReference>
<dbReference type="EMBL" id="CP017637">
    <property type="protein sequence ID" value="APG10045.1"/>
    <property type="molecule type" value="Genomic_DNA"/>
</dbReference>
<accession>A0A1L3F9Q1</accession>
<dbReference type="GO" id="GO:0000976">
    <property type="term" value="F:transcription cis-regulatory region binding"/>
    <property type="evidence" value="ECO:0007669"/>
    <property type="project" value="TreeGrafter"/>
</dbReference>
<dbReference type="InterPro" id="IPR010982">
    <property type="entry name" value="Lambda_DNA-bd_dom_sf"/>
</dbReference>
<dbReference type="Gene3D" id="1.10.260.40">
    <property type="entry name" value="lambda repressor-like DNA-binding domains"/>
    <property type="match status" value="1"/>
</dbReference>
<dbReference type="GO" id="GO:0003700">
    <property type="term" value="F:DNA-binding transcription factor activity"/>
    <property type="evidence" value="ECO:0007669"/>
    <property type="project" value="TreeGrafter"/>
</dbReference>
<gene>
    <name evidence="5" type="ORF">BKD09_17100</name>
</gene>
<reference evidence="5 6" key="1">
    <citation type="submission" date="2016-11" db="EMBL/GenBank/DDBJ databases">
        <title>Complete Genome Sequence of Bradyrhizobium sp. strain J5, an isolated from soybean nodule in Hokkaido.</title>
        <authorList>
            <person name="Kanehara K."/>
        </authorList>
    </citation>
    <scope>NUCLEOTIDE SEQUENCE [LARGE SCALE GENOMIC DNA]</scope>
    <source>
        <strain evidence="5 6">J5</strain>
    </source>
</reference>
<evidence type="ECO:0000313" key="6">
    <source>
        <dbReference type="Proteomes" id="UP000181962"/>
    </source>
</evidence>
<dbReference type="Pfam" id="PF13377">
    <property type="entry name" value="Peripla_BP_3"/>
    <property type="match status" value="1"/>
</dbReference>
<evidence type="ECO:0000256" key="1">
    <source>
        <dbReference type="ARBA" id="ARBA00023015"/>
    </source>
</evidence>
<dbReference type="OrthoDB" id="7170131at2"/>
<dbReference type="SUPFAM" id="SSF53822">
    <property type="entry name" value="Periplasmic binding protein-like I"/>
    <property type="match status" value="1"/>
</dbReference>
<keyword evidence="3" id="KW-0804">Transcription</keyword>
<dbReference type="PANTHER" id="PTHR30146">
    <property type="entry name" value="LACI-RELATED TRANSCRIPTIONAL REPRESSOR"/>
    <property type="match status" value="1"/>
</dbReference>
<proteinExistence type="predicted"/>